<dbReference type="InterPro" id="IPR008922">
    <property type="entry name" value="Di-copper_centre_dom_sf"/>
</dbReference>
<accession>A0A1H6AG70</accession>
<sequence length="289" mass="33000">MYTRKNQRNLTSAQRSRFVQAVLKLKQSGGYDKYVKLHTQYFTADGETGLRVAHMAPTFFPWHRQFLLVFEHELQMIDPDVTIPYWDWTADRSPTSALWDADFMGGNGRSSDGQVTTGPFAYQTGNWPITYGVTRENYLTRNMGRPDRPIVLPTAAELNDALETATYDTAPWNSAPSTKGLRNTMEGWTVSDTEGGYLHNRVHQWVGGHMIGGSSPNDPVFWLHHAFIDLIWTRWQRKHPKSGFLPAKPLKASDPEHGRVISLTEPMPPFNVKPSVVLDHRKYYTYEEG</sequence>
<dbReference type="OrthoDB" id="2874181at2"/>
<name>A0A1H6AG70_9ACTN</name>
<dbReference type="EMBL" id="FNVU01000005">
    <property type="protein sequence ID" value="SEG47067.1"/>
    <property type="molecule type" value="Genomic_DNA"/>
</dbReference>
<evidence type="ECO:0000256" key="2">
    <source>
        <dbReference type="ARBA" id="ARBA00009928"/>
    </source>
</evidence>
<evidence type="ECO:0000256" key="1">
    <source>
        <dbReference type="ARBA" id="ARBA00001973"/>
    </source>
</evidence>
<dbReference type="GO" id="GO:0046872">
    <property type="term" value="F:metal ion binding"/>
    <property type="evidence" value="ECO:0007669"/>
    <property type="project" value="UniProtKB-KW"/>
</dbReference>
<evidence type="ECO:0000259" key="7">
    <source>
        <dbReference type="PROSITE" id="PS00498"/>
    </source>
</evidence>
<evidence type="ECO:0000259" key="6">
    <source>
        <dbReference type="PROSITE" id="PS00497"/>
    </source>
</evidence>
<feature type="domain" description="Tyrosinase copper-binding" evidence="6">
    <location>
        <begin position="54"/>
        <end position="71"/>
    </location>
</feature>
<keyword evidence="4" id="KW-0560">Oxidoreductase</keyword>
<dbReference type="GO" id="GO:0016491">
    <property type="term" value="F:oxidoreductase activity"/>
    <property type="evidence" value="ECO:0007669"/>
    <property type="project" value="UniProtKB-KW"/>
</dbReference>
<evidence type="ECO:0000313" key="8">
    <source>
        <dbReference type="EMBL" id="SEG47067.1"/>
    </source>
</evidence>
<dbReference type="Proteomes" id="UP000236754">
    <property type="component" value="Unassembled WGS sequence"/>
</dbReference>
<feature type="domain" description="Tyrosinase copper-binding" evidence="7">
    <location>
        <begin position="218"/>
        <end position="229"/>
    </location>
</feature>
<dbReference type="PANTHER" id="PTHR11474">
    <property type="entry name" value="TYROSINASE FAMILY MEMBER"/>
    <property type="match status" value="1"/>
</dbReference>
<keyword evidence="9" id="KW-1185">Reference proteome</keyword>
<keyword evidence="3" id="KW-0479">Metal-binding</keyword>
<evidence type="ECO:0000256" key="5">
    <source>
        <dbReference type="ARBA" id="ARBA00023008"/>
    </source>
</evidence>
<comment type="similarity">
    <text evidence="2">Belongs to the tyrosinase family.</text>
</comment>
<dbReference type="AlphaFoldDB" id="A0A1H6AG70"/>
<dbReference type="RefSeq" id="WP_103886144.1">
    <property type="nucleotide sequence ID" value="NZ_FNVU01000005.1"/>
</dbReference>
<organism evidence="8 9">
    <name type="scientific">Actinacidiphila yanglinensis</name>
    <dbReference type="NCBI Taxonomy" id="310779"/>
    <lineage>
        <taxon>Bacteria</taxon>
        <taxon>Bacillati</taxon>
        <taxon>Actinomycetota</taxon>
        <taxon>Actinomycetes</taxon>
        <taxon>Kitasatosporales</taxon>
        <taxon>Streptomycetaceae</taxon>
        <taxon>Actinacidiphila</taxon>
    </lineage>
</organism>
<comment type="cofactor">
    <cofactor evidence="1">
        <name>Cu(2+)</name>
        <dbReference type="ChEBI" id="CHEBI:29036"/>
    </cofactor>
</comment>
<dbReference type="Pfam" id="PF00264">
    <property type="entry name" value="Tyrosinase"/>
    <property type="match status" value="1"/>
</dbReference>
<dbReference type="SUPFAM" id="SSF48056">
    <property type="entry name" value="Di-copper centre-containing domain"/>
    <property type="match status" value="1"/>
</dbReference>
<dbReference type="PRINTS" id="PR00092">
    <property type="entry name" value="TYROSINASE"/>
</dbReference>
<dbReference type="PROSITE" id="PS00498">
    <property type="entry name" value="TYROSINASE_2"/>
    <property type="match status" value="1"/>
</dbReference>
<dbReference type="Gene3D" id="1.10.1280.10">
    <property type="entry name" value="Di-copper center containing domain from catechol oxidase"/>
    <property type="match status" value="1"/>
</dbReference>
<evidence type="ECO:0000256" key="4">
    <source>
        <dbReference type="ARBA" id="ARBA00023002"/>
    </source>
</evidence>
<proteinExistence type="inferred from homology"/>
<reference evidence="8 9" key="1">
    <citation type="submission" date="2016-10" db="EMBL/GenBank/DDBJ databases">
        <authorList>
            <person name="de Groot N.N."/>
        </authorList>
    </citation>
    <scope>NUCLEOTIDE SEQUENCE [LARGE SCALE GENOMIC DNA]</scope>
    <source>
        <strain evidence="8 9">CGMCC 4.2023</strain>
    </source>
</reference>
<dbReference type="PANTHER" id="PTHR11474:SF126">
    <property type="entry name" value="TYROSINASE-LIKE PROTEIN TYR-1-RELATED"/>
    <property type="match status" value="1"/>
</dbReference>
<dbReference type="InterPro" id="IPR050316">
    <property type="entry name" value="Tyrosinase/Hemocyanin"/>
</dbReference>
<dbReference type="InterPro" id="IPR002227">
    <property type="entry name" value="Tyrosinase_Cu-bd"/>
</dbReference>
<dbReference type="PROSITE" id="PS00497">
    <property type="entry name" value="TYROSINASE_1"/>
    <property type="match status" value="1"/>
</dbReference>
<gene>
    <name evidence="8" type="ORF">SAMN05216223_105356</name>
</gene>
<keyword evidence="5" id="KW-0186">Copper</keyword>
<evidence type="ECO:0000313" key="9">
    <source>
        <dbReference type="Proteomes" id="UP000236754"/>
    </source>
</evidence>
<evidence type="ECO:0000256" key="3">
    <source>
        <dbReference type="ARBA" id="ARBA00022723"/>
    </source>
</evidence>
<protein>
    <submittedName>
        <fullName evidence="8">Tyrosinase</fullName>
    </submittedName>
</protein>